<dbReference type="EMBL" id="JABCRI010000001">
    <property type="protein sequence ID" value="KAF8412494.1"/>
    <property type="molecule type" value="Genomic_DNA"/>
</dbReference>
<sequence length="78" mass="9089">MLIWRNFHMLAFVKILKKLSLNKKFFPFISYWMRAPISTLRPGSLVISVEAHLKFSIKSVASVCFMSLVWNSRSRVAL</sequence>
<keyword evidence="2" id="KW-1185">Reference proteome</keyword>
<organism evidence="1 2">
    <name type="scientific">Tetracentron sinense</name>
    <name type="common">Spur-leaf</name>
    <dbReference type="NCBI Taxonomy" id="13715"/>
    <lineage>
        <taxon>Eukaryota</taxon>
        <taxon>Viridiplantae</taxon>
        <taxon>Streptophyta</taxon>
        <taxon>Embryophyta</taxon>
        <taxon>Tracheophyta</taxon>
        <taxon>Spermatophyta</taxon>
        <taxon>Magnoliopsida</taxon>
        <taxon>Trochodendrales</taxon>
        <taxon>Trochodendraceae</taxon>
        <taxon>Tetracentron</taxon>
    </lineage>
</organism>
<evidence type="ECO:0000313" key="2">
    <source>
        <dbReference type="Proteomes" id="UP000655225"/>
    </source>
</evidence>
<proteinExistence type="predicted"/>
<dbReference type="AlphaFoldDB" id="A0A834ZRL7"/>
<evidence type="ECO:0000313" key="1">
    <source>
        <dbReference type="EMBL" id="KAF8412494.1"/>
    </source>
</evidence>
<gene>
    <name evidence="1" type="ORF">HHK36_000459</name>
</gene>
<dbReference type="Proteomes" id="UP000655225">
    <property type="component" value="Unassembled WGS sequence"/>
</dbReference>
<accession>A0A834ZRL7</accession>
<comment type="caution">
    <text evidence="1">The sequence shown here is derived from an EMBL/GenBank/DDBJ whole genome shotgun (WGS) entry which is preliminary data.</text>
</comment>
<protein>
    <submittedName>
        <fullName evidence="1">Uncharacterized protein</fullName>
    </submittedName>
</protein>
<name>A0A834ZRL7_TETSI</name>
<reference evidence="1 2" key="1">
    <citation type="submission" date="2020-04" db="EMBL/GenBank/DDBJ databases">
        <title>Plant Genome Project.</title>
        <authorList>
            <person name="Zhang R.-G."/>
        </authorList>
    </citation>
    <scope>NUCLEOTIDE SEQUENCE [LARGE SCALE GENOMIC DNA]</scope>
    <source>
        <strain evidence="1">YNK0</strain>
        <tissue evidence="1">Leaf</tissue>
    </source>
</reference>